<dbReference type="STRING" id="1294262.GCA_001316085_00993"/>
<dbReference type="RefSeq" id="WP_149528213.1">
    <property type="nucleotide sequence ID" value="NZ_AP018929.1"/>
</dbReference>
<dbReference type="Gene3D" id="3.10.590.10">
    <property type="entry name" value="ph1033 like domains"/>
    <property type="match status" value="1"/>
</dbReference>
<dbReference type="EMBL" id="AP018930">
    <property type="protein sequence ID" value="BBG25657.1"/>
    <property type="molecule type" value="Genomic_DNA"/>
</dbReference>
<dbReference type="GeneID" id="41716674"/>
<reference evidence="4" key="1">
    <citation type="submission" date="2018-09" db="EMBL/GenBank/DDBJ databases">
        <title>Complete Genome Sequencing of Sulfolobus sp. JCM 16834.</title>
        <authorList>
            <person name="Kato S."/>
            <person name="Itoh T."/>
            <person name="Ohkuma M."/>
        </authorList>
    </citation>
    <scope>NUCLEOTIDE SEQUENCE [LARGE SCALE GENOMIC DNA]</scope>
    <source>
        <strain evidence="4">IC-007</strain>
    </source>
</reference>
<evidence type="ECO:0000313" key="1">
    <source>
        <dbReference type="EMBL" id="BBG22896.1"/>
    </source>
</evidence>
<dbReference type="KEGG" id="step:IC006_0180"/>
<dbReference type="OrthoDB" id="192298at2157"/>
<sequence length="192" mass="22513">MVEKEELIERMLSRGFRKLTGPPEDWLKALVDMEWGFRDKDRLRKEWENIDEGDVFIFHSMKTEHLGDYDTPTGIIGVGIISSKFVGEDKDTGFEPPNLRPLRIKFGEMWWFGDVNKINAKETFHEKVRKGKLYLKREIDFLLLNCVTFSEMKAKGFTISTQGAIQNVRQDKWKPLVELISPRLRFRLTNSS</sequence>
<dbReference type="Proteomes" id="UP000322983">
    <property type="component" value="Chromosome"/>
</dbReference>
<proteinExistence type="predicted"/>
<evidence type="ECO:0000313" key="4">
    <source>
        <dbReference type="Proteomes" id="UP000325030"/>
    </source>
</evidence>
<dbReference type="AlphaFoldDB" id="A0A510DRU4"/>
<dbReference type="EMBL" id="AP018929">
    <property type="protein sequence ID" value="BBG22896.1"/>
    <property type="molecule type" value="Genomic_DNA"/>
</dbReference>
<protein>
    <recommendedName>
        <fullName evidence="5">EVE domain-containing protein</fullName>
    </recommendedName>
</protein>
<reference evidence="1 3" key="2">
    <citation type="journal article" date="2020" name="Int. J. Syst. Evol. Microbiol.">
        <title>Sulfuracidifex tepidarius gen. nov., sp. nov. and transfer of Sulfolobus metallicus Huber and Stetter 1992 to the genus Sulfuracidifex as Sulfuracidifex metallicus comb. nov.</title>
        <authorList>
            <person name="Itoh T."/>
            <person name="Miura T."/>
            <person name="Sakai H.D."/>
            <person name="Kato S."/>
            <person name="Ohkuma M."/>
            <person name="Takashina T."/>
        </authorList>
    </citation>
    <scope>NUCLEOTIDE SEQUENCE [LARGE SCALE GENOMIC DNA]</scope>
    <source>
        <strain evidence="1 3">IC-006</strain>
        <strain evidence="2">IC-007</strain>
    </source>
</reference>
<evidence type="ECO:0008006" key="5">
    <source>
        <dbReference type="Google" id="ProtNLM"/>
    </source>
</evidence>
<accession>A0A510DRU4</accession>
<evidence type="ECO:0000313" key="2">
    <source>
        <dbReference type="EMBL" id="BBG25657.1"/>
    </source>
</evidence>
<name>A0A510DRU4_9CREN</name>
<dbReference type="Proteomes" id="UP000325030">
    <property type="component" value="Chromosome"/>
</dbReference>
<organism evidence="1 3">
    <name type="scientific">Sulfuracidifex tepidarius</name>
    <dbReference type="NCBI Taxonomy" id="1294262"/>
    <lineage>
        <taxon>Archaea</taxon>
        <taxon>Thermoproteota</taxon>
        <taxon>Thermoprotei</taxon>
        <taxon>Sulfolobales</taxon>
        <taxon>Sulfolobaceae</taxon>
        <taxon>Sulfuracidifex</taxon>
    </lineage>
</organism>
<keyword evidence="3" id="KW-1185">Reference proteome</keyword>
<accession>A0A510DZQ3</accession>
<evidence type="ECO:0000313" key="3">
    <source>
        <dbReference type="Proteomes" id="UP000322983"/>
    </source>
</evidence>
<gene>
    <name evidence="1" type="ORF">IC006_0180</name>
    <name evidence="2" type="ORF">IC007_0162</name>
</gene>